<evidence type="ECO:0000256" key="1">
    <source>
        <dbReference type="SAM" id="MobiDB-lite"/>
    </source>
</evidence>
<name>A6FYT2_9BACT</name>
<dbReference type="OrthoDB" id="535891at2"/>
<dbReference type="eggNOG" id="COG0419">
    <property type="taxonomic scope" value="Bacteria"/>
</dbReference>
<comment type="caution">
    <text evidence="3">The sequence shown here is derived from an EMBL/GenBank/DDBJ whole genome shotgun (WGS) entry which is preliminary data.</text>
</comment>
<dbReference type="RefSeq" id="WP_006969631.1">
    <property type="nucleotide sequence ID" value="NZ_ABCS01000004.1"/>
</dbReference>
<dbReference type="Pfam" id="PF20248">
    <property type="entry name" value="DUF6603"/>
    <property type="match status" value="1"/>
</dbReference>
<dbReference type="Proteomes" id="UP000005801">
    <property type="component" value="Unassembled WGS sequence"/>
</dbReference>
<evidence type="ECO:0000259" key="2">
    <source>
        <dbReference type="Pfam" id="PF20248"/>
    </source>
</evidence>
<reference evidence="3 4" key="1">
    <citation type="submission" date="2007-06" db="EMBL/GenBank/DDBJ databases">
        <authorList>
            <person name="Shimkets L."/>
            <person name="Ferriera S."/>
            <person name="Johnson J."/>
            <person name="Kravitz S."/>
            <person name="Beeson K."/>
            <person name="Sutton G."/>
            <person name="Rogers Y.-H."/>
            <person name="Friedman R."/>
            <person name="Frazier M."/>
            <person name="Venter J.C."/>
        </authorList>
    </citation>
    <scope>NUCLEOTIDE SEQUENCE [LARGE SCALE GENOMIC DNA]</scope>
    <source>
        <strain evidence="3 4">SIR-1</strain>
    </source>
</reference>
<evidence type="ECO:0000313" key="3">
    <source>
        <dbReference type="EMBL" id="EDM81354.1"/>
    </source>
</evidence>
<dbReference type="EMBL" id="ABCS01000004">
    <property type="protein sequence ID" value="EDM81354.1"/>
    <property type="molecule type" value="Genomic_DNA"/>
</dbReference>
<feature type="domain" description="DUF6603" evidence="2">
    <location>
        <begin position="2074"/>
        <end position="2543"/>
    </location>
</feature>
<sequence length="3493" mass="369212">MNDLIGQDQGNGLLLDLAKALGIVTPDGDFNTDWFGDDGGNGPGQHMIDLVQGKGDANHQRRLALLRALDQLFDSGSSELDETLWSLALGDSGLDLLIRATPDDASPGSLEFVIGLGGRWKLTPDESKPVLTLEAQFNLLVVDTENAEGFGRNKRLRLADSLEARLELSDITENAHILDGVALVASLPFWELGADGSEEHSLVSIQLQGIGPRNDNINFSFDSSPEWSEFEQPLFRLLMLGVAVLIGLIPDGSDDAARAAKNAALSLLALLGWSETEGNGYPELSLDALIANPGLALQQWLQDIWSDFDNATDGTFEADNKVRLFLERLVGTLAADDALTIEADGRYIAVYPDAWATAAVRLELVLWSTTDASGTERLHLGLRTSARESLGASGPVMIFEALADIASFPLSGPLSANFAGEFCVDLRLVGQPPGAPDAPTPPALDISAAQLAGDSRLAFLGAMSIGEVVAGVKLDYQGKFEPMLELRELIIDKDDHARTWPVLDLTNGNAAVDAAEDMATHAVAAVIRNSLNLTPEGHAIAILIGLDTPEGVTDYPQIDAQEFVGGPLDAYEVWIGRLLADNGGTPWFKTWLDTLQGLLDGIDGDGGFTVPAITGAGETDDPWRMVMASGEPGDVAFEFHILPDPTGGPMRTLGVDLAASLNPIALGPDADPLAAFEARAVAGLVELSIDDPAADDPAVAVRPVPGASVYAALIPPEGETHIRASIDGEASNGDPASVVFGIEAARLVASVDWERGQDPVPAFDLVDPGIVIADAERLDLRDLMASLPPLPGGSLPSLRFDATALGGSSPLSGFGVGAFSGSGLSIAIGDLPDFGQLNFSLDNFGFASAADAQWAVELGEFMMRLLTLGVPSWALDGDAGEWRSWVLGVVQLLGGWPGLDLGTAAGAALSWPSSDFGADFAFDVAAFRRLLTDPLGGLKLRLGQLFTVDGAGPAGMVLLWRWLRGEMPTLDGALARPEAPAVTGSGTYEDPWAIRLNEAPEDAEDRDFPVELIVWVDPSGPDDSTASHVGFGLRLDLAPDSVQPPAKLTEDGGEVQYEFDTYFRADLFTVDVSEVTENAGTARVTPALSLEAELRHAARDDDTTIEEGVGWLLLTDASAVHLRAIELGLRWNPTDGFDPYFELIDAGFQDSIGAPATTASLSGLLALSVGGVVLDTLAQEGGPLADDSFAPLMTILECLGVVVAEGEGFGFLAEPMVRLIEDPGAYMAERFWDEGVGVPRLRPLQSGFEAVGFTVHDGGAWQVEVPLGNQVLYLDEDGTLRVSIDEAVADTVDIGVVASFNPFSGQTQGVLTTRVGSAPLELVATWSDPDGYGNSDDTVFELGIHPRPGTLEADGEALVTDMENLFGGPLILYPVADAGLLGERILTIGYRLAIEAAVAALFGAFVEPHLSAQARQNLEDFGILDEGGRHPNPLWELFDDPVGKILGKLRELEGVFPIADGWEIFAGTVADGRRILMLQSGDIAVDVGGQPKLGLNFGLGVNTENWDPHVDIDLDFQLDEATTVELDFGLTGPVPSLTVCGIQLLPTFTGFSSVSSAINLLLPAALAGILQGLHDAGGDAATAAGVIEGLFDDPAPNLAARYDAIEAFVGGLIAQVETPNIGWFETEADSLLSLLEGCLGLLSGHGVNTRRFGPASPSDWTQAPPENESGTRTYVWITGIPVAIVVGWDPNDSQFGIWMTAHGDADFGYVAIAKESIAGGYVGAGMNAGGECTLGLSGRIPDPVNLEPTVLFRADSAGLLELDVVLRPTPDRPEDAEPATVETEGAVVFRVLPDFSVDADDDAIKGLLTEVGLPILDAILDAAGLQRDQTVFDIDGTRITVEHMLYASAGLMALAGGIAYFVIDTDGALGTLMGYIGDITDAIDGATGYDIFFIETVDGGKRLGVQMPDIAPPQLVADPKVELLIGTPEERPRVPLLFIPDSNPADTHFDVGIGLRNIGLRVGGSGGKPLLDAGITLGSVQATFDFDIGPGEWTTSNLGYGFGLGLNNIGLPFGQASSDSDPVAGSLMSEGADNPGIDIEVSWDKPAGSSEGAFQFRFPQSNAPDGGRLELPMDMQFGPLELTALTVAAAAGAIATNELAGETIDFTFDGSFGLGPLQITVDDFGLAIPPNSLAKPETWSITLSGLAVEFDQDPVQISAGLLKKETTWDHDNDAGTPKVAITEYNGFASVRVGTFEIAAVGSYASLDDGDASLFIFALIPVPLGGPPMFFIEGLAGGFGYNRGFRTPRIDEVATHPLMAALAGSGDVLDVLDSVSSHMPIKRGSYWFAAGIKFSSFVFIKGAALLYILFDQGFEFGLLGQASIKLPTASNAVLSVGLVLSVGFTTRGSAGPMLWAEAQLTEDSWVLHKDIRLTGGFALRSWFNTGETVLSIGGYHPAFVPPEQYDYPVVPRIGLRWKISDAVSIKGECYFAITPREAMTGGLIEVVGKFGPVKAWLSAGFDILIGWDPFYYDLRMHISIGFEVDLWFAKIRMSVGVQLFIKGPEMSGKAIIDLAIVSFTVKFGASRAPVQAPASIKSFALTQLALPNVSGGADGPIRSTRGKEDGADEETSPIEFTISKGVITDGRAEDAIPAIGPEATFLIRSTMPFNEAAQVNMRSNGANLVVQDFSPSPKASDADTGSDNNPDLPEDTEHPDTIRIDLLPTDTYSVTSRLEFEFKHTNGSHAQGLRITAKRSPLPKAMFAGRAAPHDIDDAHLKPDDGEGSTVMLPDHFEIVAEPAFQEVSTLSAYDKEMAEYDHHLPLGSSGSWGNKVDKSKLQEQFTSAAQADDYRVQGLSLARQKNAAGLAVGTSASSYLSAMQSPQDALNSTIKRSKGSGSSAGSVVQGKIWEAAWKYRATLEVVGAVFPAYSGVTKTSALTQTSTRGIRSAARAARVMAPMTSERESFMVGVRLRNVGRGPKQELVRGVGRSFHRDRVSERNRKAMLDQTRALVGKDPRKRDGARLNAGMTQVFDVPDDGLPKRGGKRMRLRMKGTQAGRLLCLARDGTVLQDLEYGPGQQAIDLPGGTKRVVAAGLGKPEAFRKQAKQAGKPTTPSKPAKPSKPGASIPQKPQKPGASIPQKPQKPGASIPQKPQKPGASIPQKPQKPGASIPQKPQKPGASIPQKPGASIPQKPGMSTPQKTPQKPAAQKPAAKKPAAQMPAAKKPAAQMPAAKKPAAQMPAAKKPAASIPMRPGGGLSPQQMARIFAAQNRGKMMRPGAGMKLLGGSKLSSAKSAKAATQAAMLHNPRSQLANLQGAKLMANDPRRAAMLAELARKQQLAATVQGNLANAAAQKQKPINLGLPRGRGQGIFTSRYARRDVATVGFDEGSRLVRVTGRTFLARGSTVQILDGTPRLEALQAGQARKLLHAAKRVRVTMPASATTLIVLSTSSLTGHSRLSDGIRVEAEGAKLGKAQLVLMPGQGALVFPVQTKSDYSVDITIARGFRIFGVVGGPGNNREWAQRLASMGEWDIVEDGPLSSTGTTHIRLEVLK</sequence>
<accession>A6FYT2</accession>
<proteinExistence type="predicted"/>
<evidence type="ECO:0000313" key="4">
    <source>
        <dbReference type="Proteomes" id="UP000005801"/>
    </source>
</evidence>
<feature type="compositionally biased region" description="Low complexity" evidence="1">
    <location>
        <begin position="3048"/>
        <end position="3066"/>
    </location>
</feature>
<feature type="region of interest" description="Disordered" evidence="1">
    <location>
        <begin position="3042"/>
        <end position="3200"/>
    </location>
</feature>
<feature type="region of interest" description="Disordered" evidence="1">
    <location>
        <begin position="2551"/>
        <end position="2570"/>
    </location>
</feature>
<organism evidence="3 4">
    <name type="scientific">Plesiocystis pacifica SIR-1</name>
    <dbReference type="NCBI Taxonomy" id="391625"/>
    <lineage>
        <taxon>Bacteria</taxon>
        <taxon>Pseudomonadati</taxon>
        <taxon>Myxococcota</taxon>
        <taxon>Polyangia</taxon>
        <taxon>Nannocystales</taxon>
        <taxon>Nannocystaceae</taxon>
        <taxon>Plesiocystis</taxon>
    </lineage>
</organism>
<dbReference type="eggNOG" id="COG4223">
    <property type="taxonomic scope" value="Bacteria"/>
</dbReference>
<gene>
    <name evidence="3" type="ORF">PPSIR1_40760</name>
</gene>
<feature type="compositionally biased region" description="Low complexity" evidence="1">
    <location>
        <begin position="3139"/>
        <end position="3188"/>
    </location>
</feature>
<dbReference type="STRING" id="391625.PPSIR1_40760"/>
<protein>
    <recommendedName>
        <fullName evidence="2">DUF6603 domain-containing protein</fullName>
    </recommendedName>
</protein>
<dbReference type="InterPro" id="IPR046538">
    <property type="entry name" value="DUF6603"/>
</dbReference>
<feature type="region of interest" description="Disordered" evidence="1">
    <location>
        <begin position="2625"/>
        <end position="2655"/>
    </location>
</feature>
<keyword evidence="4" id="KW-1185">Reference proteome</keyword>